<evidence type="ECO:0000313" key="9">
    <source>
        <dbReference type="Proteomes" id="UP001162483"/>
    </source>
</evidence>
<dbReference type="PROSITE" id="PS50157">
    <property type="entry name" value="ZINC_FINGER_C2H2_2"/>
    <property type="match status" value="2"/>
</dbReference>
<dbReference type="PANTHER" id="PTHR23226:SF397">
    <property type="entry name" value="C2H2-TYPE DOMAIN-CONTAINING PROTEIN"/>
    <property type="match status" value="1"/>
</dbReference>
<dbReference type="InterPro" id="IPR013087">
    <property type="entry name" value="Znf_C2H2_type"/>
</dbReference>
<evidence type="ECO:0000256" key="5">
    <source>
        <dbReference type="ARBA" id="ARBA00023125"/>
    </source>
</evidence>
<comment type="caution">
    <text evidence="8">The sequence shown here is derived from an EMBL/GenBank/DDBJ whole genome shotgun (WGS) entry which is preliminary data.</text>
</comment>
<gene>
    <name evidence="8" type="ORF">SPARVUS_LOCUS11642109</name>
</gene>
<accession>A0ABN9FBH7</accession>
<keyword evidence="1" id="KW-0479">Metal-binding</keyword>
<evidence type="ECO:0000256" key="4">
    <source>
        <dbReference type="ARBA" id="ARBA00022833"/>
    </source>
</evidence>
<name>A0ABN9FBH7_9NEOB</name>
<dbReference type="SUPFAM" id="SSF57667">
    <property type="entry name" value="beta-beta-alpha zinc fingers"/>
    <property type="match status" value="1"/>
</dbReference>
<proteinExistence type="predicted"/>
<evidence type="ECO:0000256" key="6">
    <source>
        <dbReference type="PROSITE-ProRule" id="PRU00042"/>
    </source>
</evidence>
<dbReference type="PROSITE" id="PS00028">
    <property type="entry name" value="ZINC_FINGER_C2H2_1"/>
    <property type="match status" value="1"/>
</dbReference>
<dbReference type="Proteomes" id="UP001162483">
    <property type="component" value="Unassembled WGS sequence"/>
</dbReference>
<dbReference type="Pfam" id="PF00096">
    <property type="entry name" value="zf-C2H2"/>
    <property type="match status" value="2"/>
</dbReference>
<feature type="domain" description="C2H2-type" evidence="7">
    <location>
        <begin position="34"/>
        <end position="61"/>
    </location>
</feature>
<dbReference type="Gene3D" id="3.30.160.60">
    <property type="entry name" value="Classic Zinc Finger"/>
    <property type="match status" value="2"/>
</dbReference>
<feature type="domain" description="C2H2-type" evidence="7">
    <location>
        <begin position="6"/>
        <end position="33"/>
    </location>
</feature>
<protein>
    <recommendedName>
        <fullName evidence="7">C2H2-type domain-containing protein</fullName>
    </recommendedName>
</protein>
<keyword evidence="5" id="KW-0238">DNA-binding</keyword>
<dbReference type="EMBL" id="CATNWA010016597">
    <property type="protein sequence ID" value="CAI9593914.1"/>
    <property type="molecule type" value="Genomic_DNA"/>
</dbReference>
<dbReference type="InterPro" id="IPR036236">
    <property type="entry name" value="Znf_C2H2_sf"/>
</dbReference>
<organism evidence="8 9">
    <name type="scientific">Staurois parvus</name>
    <dbReference type="NCBI Taxonomy" id="386267"/>
    <lineage>
        <taxon>Eukaryota</taxon>
        <taxon>Metazoa</taxon>
        <taxon>Chordata</taxon>
        <taxon>Craniata</taxon>
        <taxon>Vertebrata</taxon>
        <taxon>Euteleostomi</taxon>
        <taxon>Amphibia</taxon>
        <taxon>Batrachia</taxon>
        <taxon>Anura</taxon>
        <taxon>Neobatrachia</taxon>
        <taxon>Ranoidea</taxon>
        <taxon>Ranidae</taxon>
        <taxon>Staurois</taxon>
    </lineage>
</organism>
<evidence type="ECO:0000256" key="2">
    <source>
        <dbReference type="ARBA" id="ARBA00022737"/>
    </source>
</evidence>
<dbReference type="PANTHER" id="PTHR23226">
    <property type="entry name" value="ZINC FINGER AND SCAN DOMAIN-CONTAINING"/>
    <property type="match status" value="1"/>
</dbReference>
<evidence type="ECO:0000256" key="1">
    <source>
        <dbReference type="ARBA" id="ARBA00022723"/>
    </source>
</evidence>
<evidence type="ECO:0000256" key="3">
    <source>
        <dbReference type="ARBA" id="ARBA00022771"/>
    </source>
</evidence>
<dbReference type="SMART" id="SM00355">
    <property type="entry name" value="ZnF_C2H2"/>
    <property type="match status" value="2"/>
</dbReference>
<keyword evidence="3 6" id="KW-0863">Zinc-finger</keyword>
<keyword evidence="9" id="KW-1185">Reference proteome</keyword>
<evidence type="ECO:0000259" key="7">
    <source>
        <dbReference type="PROSITE" id="PS50157"/>
    </source>
</evidence>
<reference evidence="8" key="1">
    <citation type="submission" date="2023-05" db="EMBL/GenBank/DDBJ databases">
        <authorList>
            <person name="Stuckert A."/>
        </authorList>
    </citation>
    <scope>NUCLEOTIDE SEQUENCE</scope>
</reference>
<keyword evidence="2" id="KW-0677">Repeat</keyword>
<keyword evidence="4" id="KW-0862">Zinc</keyword>
<evidence type="ECO:0000313" key="8">
    <source>
        <dbReference type="EMBL" id="CAI9593914.1"/>
    </source>
</evidence>
<sequence length="89" mass="10260">MGEKPYSCPECGKYSSQKSHLYKHHRLHTVRKPYSCPECERCFVEKSKLVKHLRSHAGEKLYSCSFQPSEISHVGEAHFPVLSEGYVPH</sequence>